<comment type="subcellular location">
    <subcellularLocation>
        <location evidence="1">Endomembrane system</location>
        <topology evidence="1">Multi-pass membrane protein</topology>
    </subcellularLocation>
</comment>
<evidence type="ECO:0000256" key="3">
    <source>
        <dbReference type="ARBA" id="ARBA00022448"/>
    </source>
</evidence>
<feature type="transmembrane region" description="Helical" evidence="7">
    <location>
        <begin position="271"/>
        <end position="294"/>
    </location>
</feature>
<sequence>MLSQLYIMDNQGINKKRLFIASSLGLVVTAPTFAIRANLLETLGAAFSLSPSEVGEVAAAAFWGFTIAMFVGGPLCDKIGLAAIYRCAFWSHLLGILATIMAQGYYSLFFSTLLVGFANGFIESASYTLVSSLYPMDKARRINDWHIWFPAGIVIGGLMAYFLSAWGLGWQVQMAVMIPPTLVYGYLFNKQHFPKSERVSLGISDGEMVRECLRPLFVIMVCLMLLTSATELGTNQWIAALLANVGIPAILLLVFINGLMTVGRMYASTVLKWLPTTGLLFFSALFSCAGLLWLGSAQGWWAFVAAGVFAVGICYFWPTMIGFVSENMPRTGPLGLSIMGGAGLMSTAIVLPLFGKLYESRLQEAQSQAPHAAEPRTWQLIAGADTLQTVSVLPAILIVAFGLLHIYNKKNKKKKHG</sequence>
<feature type="transmembrane region" description="Helical" evidence="7">
    <location>
        <begin position="336"/>
        <end position="354"/>
    </location>
</feature>
<keyword evidence="10" id="KW-1185">Reference proteome</keyword>
<dbReference type="STRING" id="332977.SAMN05421740_1063"/>
<feature type="domain" description="Major facilitator superfamily (MFS) profile" evidence="8">
    <location>
        <begin position="18"/>
        <end position="412"/>
    </location>
</feature>
<dbReference type="GO" id="GO:0012505">
    <property type="term" value="C:endomembrane system"/>
    <property type="evidence" value="ECO:0007669"/>
    <property type="project" value="UniProtKB-SubCell"/>
</dbReference>
<dbReference type="AlphaFoldDB" id="A0A1H7QM47"/>
<feature type="transmembrane region" description="Helical" evidence="7">
    <location>
        <begin position="236"/>
        <end position="259"/>
    </location>
</feature>
<evidence type="ECO:0000256" key="7">
    <source>
        <dbReference type="SAM" id="Phobius"/>
    </source>
</evidence>
<comment type="similarity">
    <text evidence="2">Belongs to the major facilitator superfamily.</text>
</comment>
<dbReference type="GO" id="GO:0022857">
    <property type="term" value="F:transmembrane transporter activity"/>
    <property type="evidence" value="ECO:0007669"/>
    <property type="project" value="InterPro"/>
</dbReference>
<feature type="transmembrane region" description="Helical" evidence="7">
    <location>
        <begin position="300"/>
        <end position="324"/>
    </location>
</feature>
<feature type="transmembrane region" description="Helical" evidence="7">
    <location>
        <begin position="83"/>
        <end position="102"/>
    </location>
</feature>
<evidence type="ECO:0000313" key="9">
    <source>
        <dbReference type="EMBL" id="SEL49003.1"/>
    </source>
</evidence>
<evidence type="ECO:0000259" key="8">
    <source>
        <dbReference type="PROSITE" id="PS50850"/>
    </source>
</evidence>
<evidence type="ECO:0000256" key="1">
    <source>
        <dbReference type="ARBA" id="ARBA00004127"/>
    </source>
</evidence>
<dbReference type="InterPro" id="IPR020846">
    <property type="entry name" value="MFS_dom"/>
</dbReference>
<dbReference type="GO" id="GO:0016020">
    <property type="term" value="C:membrane"/>
    <property type="evidence" value="ECO:0007669"/>
    <property type="project" value="TreeGrafter"/>
</dbReference>
<keyword evidence="6 7" id="KW-0472">Membrane</keyword>
<evidence type="ECO:0000256" key="5">
    <source>
        <dbReference type="ARBA" id="ARBA00022989"/>
    </source>
</evidence>
<feature type="transmembrane region" description="Helical" evidence="7">
    <location>
        <begin position="58"/>
        <end position="76"/>
    </location>
</feature>
<proteinExistence type="inferred from homology"/>
<dbReference type="RefSeq" id="WP_218145425.1">
    <property type="nucleotide sequence ID" value="NZ_FNZR01000006.1"/>
</dbReference>
<evidence type="ECO:0000256" key="6">
    <source>
        <dbReference type="ARBA" id="ARBA00023136"/>
    </source>
</evidence>
<dbReference type="InterPro" id="IPR011701">
    <property type="entry name" value="MFS"/>
</dbReference>
<dbReference type="InterPro" id="IPR036259">
    <property type="entry name" value="MFS_trans_sf"/>
</dbReference>
<organism evidence="9 10">
    <name type="scientific">Parapedobacter koreensis</name>
    <dbReference type="NCBI Taxonomy" id="332977"/>
    <lineage>
        <taxon>Bacteria</taxon>
        <taxon>Pseudomonadati</taxon>
        <taxon>Bacteroidota</taxon>
        <taxon>Sphingobacteriia</taxon>
        <taxon>Sphingobacteriales</taxon>
        <taxon>Sphingobacteriaceae</taxon>
        <taxon>Parapedobacter</taxon>
    </lineage>
</organism>
<dbReference type="Gene3D" id="1.20.1250.20">
    <property type="entry name" value="MFS general substrate transporter like domains"/>
    <property type="match status" value="1"/>
</dbReference>
<dbReference type="PANTHER" id="PTHR23514">
    <property type="entry name" value="BYPASS OF STOP CODON PROTEIN 6"/>
    <property type="match status" value="1"/>
</dbReference>
<dbReference type="InterPro" id="IPR051788">
    <property type="entry name" value="MFS_Transporter"/>
</dbReference>
<dbReference type="EMBL" id="FNZR01000006">
    <property type="protein sequence ID" value="SEL49003.1"/>
    <property type="molecule type" value="Genomic_DNA"/>
</dbReference>
<dbReference type="PANTHER" id="PTHR23514:SF3">
    <property type="entry name" value="BYPASS OF STOP CODON PROTEIN 6"/>
    <property type="match status" value="1"/>
</dbReference>
<keyword evidence="3" id="KW-0813">Transport</keyword>
<gene>
    <name evidence="9" type="ORF">SAMN05421740_1063</name>
</gene>
<feature type="transmembrane region" description="Helical" evidence="7">
    <location>
        <begin position="145"/>
        <end position="164"/>
    </location>
</feature>
<dbReference type="SUPFAM" id="SSF103473">
    <property type="entry name" value="MFS general substrate transporter"/>
    <property type="match status" value="1"/>
</dbReference>
<evidence type="ECO:0000313" key="10">
    <source>
        <dbReference type="Proteomes" id="UP000198916"/>
    </source>
</evidence>
<dbReference type="PROSITE" id="PS50850">
    <property type="entry name" value="MFS"/>
    <property type="match status" value="1"/>
</dbReference>
<protein>
    <submittedName>
        <fullName evidence="9">Fucose permease</fullName>
    </submittedName>
</protein>
<evidence type="ECO:0000256" key="4">
    <source>
        <dbReference type="ARBA" id="ARBA00022692"/>
    </source>
</evidence>
<feature type="transmembrane region" description="Helical" evidence="7">
    <location>
        <begin position="212"/>
        <end position="230"/>
    </location>
</feature>
<keyword evidence="4 7" id="KW-0812">Transmembrane</keyword>
<reference evidence="10" key="1">
    <citation type="submission" date="2016-10" db="EMBL/GenBank/DDBJ databases">
        <authorList>
            <person name="Varghese N."/>
            <person name="Submissions S."/>
        </authorList>
    </citation>
    <scope>NUCLEOTIDE SEQUENCE [LARGE SCALE GENOMIC DNA]</scope>
    <source>
        <strain evidence="10">Jip14</strain>
    </source>
</reference>
<dbReference type="Proteomes" id="UP000198916">
    <property type="component" value="Unassembled WGS sequence"/>
</dbReference>
<name>A0A1H7QM47_9SPHI</name>
<accession>A0A1H7QM47</accession>
<feature type="transmembrane region" description="Helical" evidence="7">
    <location>
        <begin position="387"/>
        <end position="407"/>
    </location>
</feature>
<evidence type="ECO:0000256" key="2">
    <source>
        <dbReference type="ARBA" id="ARBA00008335"/>
    </source>
</evidence>
<dbReference type="Pfam" id="PF07690">
    <property type="entry name" value="MFS_1"/>
    <property type="match status" value="1"/>
</dbReference>
<keyword evidence="5 7" id="KW-1133">Transmembrane helix</keyword>